<feature type="region of interest" description="Disordered" evidence="1">
    <location>
        <begin position="1410"/>
        <end position="1430"/>
    </location>
</feature>
<keyword evidence="5" id="KW-1185">Reference proteome</keyword>
<dbReference type="eggNOG" id="COG1287">
    <property type="taxonomic scope" value="Bacteria"/>
</dbReference>
<keyword evidence="2" id="KW-0812">Transmembrane</keyword>
<gene>
    <name evidence="4" type="ordered locus">Tcur_3992</name>
</gene>
<dbReference type="Gene3D" id="2.60.120.260">
    <property type="entry name" value="Galactose-binding domain-like"/>
    <property type="match status" value="2"/>
</dbReference>
<dbReference type="STRING" id="471852.Tcur_3992"/>
<sequence length="1430" mass="151674">MALGQAIRNGVDAVAVRLADADRESAAPDANGRGRAGGEGEIDTRLRERLRLVACCLALTVLATSTRPGRILADTKIDMAVNPLGFLGRALHLWDPEQFGQLQNQAIGYLFPMGPFYALGDLLAVPAWITQRLWLALLMCLAFLGTERLARKLGIGGPLTRLVGGLVYALAPGGLAVLGQISSEYLPYAMLPWIVLPLVTAAAGGSLIGGAARSGLAVACCGGINAAATVAVLTVPALYLLTRPRGTPRLRLAAWWSAAVAAATAWWLVPLLLTGTYGFSWLTYTEKAETTTGPTGLINVLRGAERWVNYLVVDGRIWSPVGNALSLETLPVLCTGAVAALGLAGLLRSRLPERTFLLLSLLAGIVIITAGHVSALEGPLGGPLRELLDGPLAPLRNLHKFDGVVRLPLALGVAHLLSAIPRARHRLHTLAATYAALAGIAATALSNGLSGAGDFPQVPAYWRQAAAWLNGRAGEQAVLALPGAPFGEYLWGRPMDDIMQPLLTARWGVRQLVPAGSPGYTRALDAIDQRVTTGRPSPGLAEFLGRMGIRFLLVRNDLQREVLRGGWPARLHQVLDGSPGLRKVAEFGERVGQENPDAIGSLDQRYPALEIYEVDNADDVVSLTDTADAMRLYGAPEGMLTLADNYVLHGRPVLLNDDGAELGGTPVVTDSLRLVRRNFGELHHTSQTLSAAERHRAGDILDEGWSRYATTAVHRGIASVTASTSASDTEGIPQQHDLGRHPYAALDGDPSTYWSTGGWDGPIDQWIKVDFGRAITPGRVTAMFVQNPDLLGPPPVRIAVETETGSLAQQVRMVSEAQDLQVPPGQTRWLRIRILELAARPAIPAFARVGLAELTVQGVRAERILRLPATGAKEASYAFARGPGRAAECMKGSANWVCTPSLERQDEEGNGFVRAFGAQTAAKGRLTGTATLIDNDAVNRFTSLGARAQVSASSSRPHPAAQPRSAFDGDERTVWIAAAGDTEPVYKVRWKRPVTFDRITVARPAGARGPLRVTLRADGGQTREGLVDERGRLSFAPLRTSSLTLTFSASVQPVLQIADITVPGVAPLPDVTWTQLNLRCGLGPRLRVNGTLIDTRVIATMGDLLEGRPVRFEACRRAPIVAGGNRLESVPLSPYRIETVVIDTGSLDRRGGTSAVTVRQWNSETRVVEVDAAEESFLTVNENFNPGWRAEIGGTRLQPVRLDGWKQGWIVPAGTTGTITLTYQPDRAHKLAVLIGVVLLAVLALAAVLPVSRQGAASSGAASGGRRRRFGFRKGAQPGEPARANGRPETAGRGTAVVRRGAAVAAGLCAAAAGFWVAGIVGVALCAAMAAAFAWAAPGRTRAAQILASPWTAAALMVAGAASWALGDWLRTTGNPAAPTDPLGDAVPQLLGLIIVTRLVVGLWLPPAGPAAERSDPPRRDDLRWRPPAA</sequence>
<feature type="transmembrane region" description="Helical" evidence="2">
    <location>
        <begin position="253"/>
        <end position="273"/>
    </location>
</feature>
<organism evidence="4 5">
    <name type="scientific">Thermomonospora curvata (strain ATCC 19995 / DSM 43183 / JCM 3096 / KCTC 9072 / NBRC 15933 / NCIMB 10081 / Henssen B9)</name>
    <dbReference type="NCBI Taxonomy" id="471852"/>
    <lineage>
        <taxon>Bacteria</taxon>
        <taxon>Bacillati</taxon>
        <taxon>Actinomycetota</taxon>
        <taxon>Actinomycetes</taxon>
        <taxon>Streptosporangiales</taxon>
        <taxon>Thermomonosporaceae</taxon>
        <taxon>Thermomonospora</taxon>
    </lineage>
</organism>
<feature type="transmembrane region" description="Helical" evidence="2">
    <location>
        <begin position="188"/>
        <end position="210"/>
    </location>
</feature>
<keyword evidence="2" id="KW-1133">Transmembrane helix</keyword>
<evidence type="ECO:0000256" key="1">
    <source>
        <dbReference type="SAM" id="MobiDB-lite"/>
    </source>
</evidence>
<accession>D1AE95</accession>
<feature type="domain" description="Alpha-(1-&gt;3)-arabinofuranosyltransferase N-terminal GT-C" evidence="3">
    <location>
        <begin position="59"/>
        <end position="697"/>
    </location>
</feature>
<evidence type="ECO:0000313" key="5">
    <source>
        <dbReference type="Proteomes" id="UP000001918"/>
    </source>
</evidence>
<proteinExistence type="predicted"/>
<name>D1AE95_THECD</name>
<dbReference type="InterPro" id="IPR008979">
    <property type="entry name" value="Galactose-bd-like_sf"/>
</dbReference>
<protein>
    <submittedName>
        <fullName evidence="4">Coagulation factor 5/8 type domain protein</fullName>
    </submittedName>
</protein>
<feature type="region of interest" description="Disordered" evidence="1">
    <location>
        <begin position="1256"/>
        <end position="1292"/>
    </location>
</feature>
<keyword evidence="2" id="KW-0472">Membrane</keyword>
<feature type="transmembrane region" description="Helical" evidence="2">
    <location>
        <begin position="1231"/>
        <end position="1249"/>
    </location>
</feature>
<reference evidence="4 5" key="1">
    <citation type="journal article" date="2011" name="Stand. Genomic Sci.">
        <title>Complete genome sequence of Thermomonospora curvata type strain (B9).</title>
        <authorList>
            <person name="Chertkov O."/>
            <person name="Sikorski J."/>
            <person name="Nolan M."/>
            <person name="Lapidus A."/>
            <person name="Lucas S."/>
            <person name="Del Rio T.G."/>
            <person name="Tice H."/>
            <person name="Cheng J.F."/>
            <person name="Goodwin L."/>
            <person name="Pitluck S."/>
            <person name="Liolios K."/>
            <person name="Ivanova N."/>
            <person name="Mavromatis K."/>
            <person name="Mikhailova N."/>
            <person name="Ovchinnikova G."/>
            <person name="Pati A."/>
            <person name="Chen A."/>
            <person name="Palaniappan K."/>
            <person name="Djao O.D."/>
            <person name="Land M."/>
            <person name="Hauser L."/>
            <person name="Chang Y.J."/>
            <person name="Jeffries C.D."/>
            <person name="Brettin T."/>
            <person name="Han C."/>
            <person name="Detter J.C."/>
            <person name="Rohde M."/>
            <person name="Goker M."/>
            <person name="Woyke T."/>
            <person name="Bristow J."/>
            <person name="Eisen J.A."/>
            <person name="Markowitz V."/>
            <person name="Hugenholtz P."/>
            <person name="Klenk H.P."/>
            <person name="Kyrpides N.C."/>
        </authorList>
    </citation>
    <scope>NUCLEOTIDE SEQUENCE [LARGE SCALE GENOMIC DNA]</scope>
    <source>
        <strain evidence="5">ATCC 19995 / DSM 43183 / JCM 3096 / KCTC 9072 / NBRC 15933 / NCIMB 10081 / Henssen B9</strain>
    </source>
</reference>
<dbReference type="RefSeq" id="WP_012854305.1">
    <property type="nucleotide sequence ID" value="NC_013510.1"/>
</dbReference>
<dbReference type="SUPFAM" id="SSF49785">
    <property type="entry name" value="Galactose-binding domain-like"/>
    <property type="match status" value="1"/>
</dbReference>
<evidence type="ECO:0000313" key="4">
    <source>
        <dbReference type="EMBL" id="ACY99521.1"/>
    </source>
</evidence>
<feature type="transmembrane region" description="Helical" evidence="2">
    <location>
        <begin position="1347"/>
        <end position="1366"/>
    </location>
</feature>
<evidence type="ECO:0000259" key="3">
    <source>
        <dbReference type="Pfam" id="PF11847"/>
    </source>
</evidence>
<dbReference type="Pfam" id="PF11847">
    <property type="entry name" value="GT-C_AftD"/>
    <property type="match status" value="1"/>
</dbReference>
<evidence type="ECO:0000256" key="2">
    <source>
        <dbReference type="SAM" id="Phobius"/>
    </source>
</evidence>
<feature type="transmembrane region" description="Helical" evidence="2">
    <location>
        <begin position="356"/>
        <end position="375"/>
    </location>
</feature>
<dbReference type="HOGENOM" id="CLU_003192_1_0_11"/>
<dbReference type="EMBL" id="CP001738">
    <property type="protein sequence ID" value="ACY99521.1"/>
    <property type="molecule type" value="Genomic_DNA"/>
</dbReference>
<dbReference type="Proteomes" id="UP000001918">
    <property type="component" value="Chromosome"/>
</dbReference>
<dbReference type="GO" id="GO:0016740">
    <property type="term" value="F:transferase activity"/>
    <property type="evidence" value="ECO:0007669"/>
    <property type="project" value="InterPro"/>
</dbReference>
<feature type="transmembrane region" description="Helical" evidence="2">
    <location>
        <begin position="216"/>
        <end position="241"/>
    </location>
</feature>
<feature type="transmembrane region" description="Helical" evidence="2">
    <location>
        <begin position="1302"/>
        <end position="1335"/>
    </location>
</feature>
<feature type="transmembrane region" description="Helical" evidence="2">
    <location>
        <begin position="133"/>
        <end position="150"/>
    </location>
</feature>
<feature type="transmembrane region" description="Helical" evidence="2">
    <location>
        <begin position="162"/>
        <end position="181"/>
    </location>
</feature>
<feature type="compositionally biased region" description="Basic and acidic residues" evidence="1">
    <location>
        <begin position="1413"/>
        <end position="1430"/>
    </location>
</feature>
<dbReference type="InterPro" id="IPR021798">
    <property type="entry name" value="AftD_N"/>
</dbReference>
<dbReference type="KEGG" id="tcu:Tcur_3992"/>